<evidence type="ECO:0000256" key="7">
    <source>
        <dbReference type="ARBA" id="ARBA00023242"/>
    </source>
</evidence>
<evidence type="ECO:0000256" key="1">
    <source>
        <dbReference type="ARBA" id="ARBA00001968"/>
    </source>
</evidence>
<dbReference type="Pfam" id="PF13359">
    <property type="entry name" value="DDE_Tnp_4"/>
    <property type="match status" value="1"/>
</dbReference>
<dbReference type="OrthoDB" id="8023690at2759"/>
<evidence type="ECO:0000256" key="2">
    <source>
        <dbReference type="ARBA" id="ARBA00004123"/>
    </source>
</evidence>
<dbReference type="PANTHER" id="PTHR22930">
    <property type="match status" value="1"/>
</dbReference>
<evidence type="ECO:0000256" key="4">
    <source>
        <dbReference type="ARBA" id="ARBA00022722"/>
    </source>
</evidence>
<dbReference type="InterPro" id="IPR045249">
    <property type="entry name" value="HARBI1-like"/>
</dbReference>
<comment type="cofactor">
    <cofactor evidence="1">
        <name>a divalent metal cation</name>
        <dbReference type="ChEBI" id="CHEBI:60240"/>
    </cofactor>
</comment>
<dbReference type="GO" id="GO:0016787">
    <property type="term" value="F:hydrolase activity"/>
    <property type="evidence" value="ECO:0007669"/>
    <property type="project" value="UniProtKB-KW"/>
</dbReference>
<keyword evidence="7" id="KW-0539">Nucleus</keyword>
<evidence type="ECO:0000256" key="6">
    <source>
        <dbReference type="ARBA" id="ARBA00022801"/>
    </source>
</evidence>
<sequence>MTSADFEYLLNLIGPSISKQETHLRKSIPARERLAVTLRFLASGDGYQSLSYLFKMSPQVILLIIIEVCETLKTKLSDQVKLLNGACGGDTCDERLGVEELDGDGCDTPRTSGEWQKIADVYEKKWNFPNCIGALNRKHVVILSPINSGGTFSIVLMVLCDADYNITYANIGSQGRISDGGVFRNCTLSKKLKNGTLNLPIPKCLPQKLKPIPYVIVADNAFPLQENLLSRARRTVENVFGIMSAVFRILRKPILLNPNKTRLVTECCVLLHNFLRRSKESKNMYTPPGTFDMEQNGQIFNGSWRNECEKQTSLLSMEKRGIKTSITAKDIGQEFAEYFIMTTGKLEWQDNYQF</sequence>
<dbReference type="EMBL" id="VUJU01005188">
    <property type="protein sequence ID" value="KAF0752009.1"/>
    <property type="molecule type" value="Genomic_DNA"/>
</dbReference>
<dbReference type="InterPro" id="IPR027806">
    <property type="entry name" value="HARBI1_dom"/>
</dbReference>
<dbReference type="Proteomes" id="UP000478052">
    <property type="component" value="Unassembled WGS sequence"/>
</dbReference>
<comment type="similarity">
    <text evidence="3">Belongs to the HARBI1 family.</text>
</comment>
<name>A0A6G0YAI6_APHCR</name>
<proteinExistence type="inferred from homology"/>
<keyword evidence="6" id="KW-0378">Hydrolase</keyword>
<organism evidence="9 10">
    <name type="scientific">Aphis craccivora</name>
    <name type="common">Cowpea aphid</name>
    <dbReference type="NCBI Taxonomy" id="307492"/>
    <lineage>
        <taxon>Eukaryota</taxon>
        <taxon>Metazoa</taxon>
        <taxon>Ecdysozoa</taxon>
        <taxon>Arthropoda</taxon>
        <taxon>Hexapoda</taxon>
        <taxon>Insecta</taxon>
        <taxon>Pterygota</taxon>
        <taxon>Neoptera</taxon>
        <taxon>Paraneoptera</taxon>
        <taxon>Hemiptera</taxon>
        <taxon>Sternorrhyncha</taxon>
        <taxon>Aphidomorpha</taxon>
        <taxon>Aphidoidea</taxon>
        <taxon>Aphididae</taxon>
        <taxon>Aphidini</taxon>
        <taxon>Aphis</taxon>
        <taxon>Aphis</taxon>
    </lineage>
</organism>
<dbReference type="GO" id="GO:0004518">
    <property type="term" value="F:nuclease activity"/>
    <property type="evidence" value="ECO:0007669"/>
    <property type="project" value="UniProtKB-KW"/>
</dbReference>
<keyword evidence="10" id="KW-1185">Reference proteome</keyword>
<comment type="caution">
    <text evidence="9">The sequence shown here is derived from an EMBL/GenBank/DDBJ whole genome shotgun (WGS) entry which is preliminary data.</text>
</comment>
<evidence type="ECO:0000256" key="5">
    <source>
        <dbReference type="ARBA" id="ARBA00022723"/>
    </source>
</evidence>
<evidence type="ECO:0000313" key="10">
    <source>
        <dbReference type="Proteomes" id="UP000478052"/>
    </source>
</evidence>
<dbReference type="PANTHER" id="PTHR22930:SF258">
    <property type="entry name" value="PROTEIN ALP1-LIKE ISOFORM X1"/>
    <property type="match status" value="1"/>
</dbReference>
<evidence type="ECO:0000259" key="8">
    <source>
        <dbReference type="Pfam" id="PF13359"/>
    </source>
</evidence>
<feature type="domain" description="DDE Tnp4" evidence="8">
    <location>
        <begin position="150"/>
        <end position="228"/>
    </location>
</feature>
<reference evidence="9 10" key="1">
    <citation type="submission" date="2019-08" db="EMBL/GenBank/DDBJ databases">
        <title>Whole genome of Aphis craccivora.</title>
        <authorList>
            <person name="Voronova N.V."/>
            <person name="Shulinski R.S."/>
            <person name="Bandarenka Y.V."/>
            <person name="Zhorov D.G."/>
            <person name="Warner D."/>
        </authorList>
    </citation>
    <scope>NUCLEOTIDE SEQUENCE [LARGE SCALE GENOMIC DNA]</scope>
    <source>
        <strain evidence="9">180601</strain>
        <tissue evidence="9">Whole Body</tissue>
    </source>
</reference>
<keyword evidence="4" id="KW-0540">Nuclease</keyword>
<dbReference type="GO" id="GO:0005634">
    <property type="term" value="C:nucleus"/>
    <property type="evidence" value="ECO:0007669"/>
    <property type="project" value="UniProtKB-SubCell"/>
</dbReference>
<evidence type="ECO:0000313" key="9">
    <source>
        <dbReference type="EMBL" id="KAF0752009.1"/>
    </source>
</evidence>
<keyword evidence="5" id="KW-0479">Metal-binding</keyword>
<dbReference type="GO" id="GO:0046872">
    <property type="term" value="F:metal ion binding"/>
    <property type="evidence" value="ECO:0007669"/>
    <property type="project" value="UniProtKB-KW"/>
</dbReference>
<comment type="subcellular location">
    <subcellularLocation>
        <location evidence="2">Nucleus</location>
    </subcellularLocation>
</comment>
<gene>
    <name evidence="9" type="ORF">FWK35_00012628</name>
</gene>
<protein>
    <submittedName>
        <fullName evidence="9">Protein ANTAGONIST OF LIKE HETEROCHROMATIN PROTEIN 1-like</fullName>
    </submittedName>
</protein>
<dbReference type="AlphaFoldDB" id="A0A6G0YAI6"/>
<accession>A0A6G0YAI6</accession>
<evidence type="ECO:0000256" key="3">
    <source>
        <dbReference type="ARBA" id="ARBA00006958"/>
    </source>
</evidence>